<dbReference type="AlphaFoldDB" id="A0A964XP42"/>
<evidence type="ECO:0000313" key="1">
    <source>
        <dbReference type="EMBL" id="NBE56155.1"/>
    </source>
</evidence>
<accession>A0A964XP42</accession>
<keyword evidence="2" id="KW-1185">Reference proteome</keyword>
<name>A0A964XP42_9ACTN</name>
<sequence>MRIRLATTADLPLLQEIERAAGEPFRALGMAAIADDEPPPLAELDRFRRAG</sequence>
<proteinExistence type="predicted"/>
<feature type="non-terminal residue" evidence="1">
    <location>
        <position position="51"/>
    </location>
</feature>
<dbReference type="EMBL" id="JAAAHS010000432">
    <property type="protein sequence ID" value="NBE56155.1"/>
    <property type="molecule type" value="Genomic_DNA"/>
</dbReference>
<dbReference type="Proteomes" id="UP000598297">
    <property type="component" value="Unassembled WGS sequence"/>
</dbReference>
<reference evidence="1" key="1">
    <citation type="submission" date="2020-01" db="EMBL/GenBank/DDBJ databases">
        <title>Whole-genome analyses of novel actinobacteria.</title>
        <authorList>
            <person name="Sahin N."/>
        </authorList>
    </citation>
    <scope>NUCLEOTIDE SEQUENCE</scope>
    <source>
        <strain evidence="1">YC537</strain>
    </source>
</reference>
<organism evidence="1 2">
    <name type="scientific">Streptomyces boluensis</name>
    <dbReference type="NCBI Taxonomy" id="1775135"/>
    <lineage>
        <taxon>Bacteria</taxon>
        <taxon>Bacillati</taxon>
        <taxon>Actinomycetota</taxon>
        <taxon>Actinomycetes</taxon>
        <taxon>Kitasatosporales</taxon>
        <taxon>Streptomycetaceae</taxon>
        <taxon>Streptomyces</taxon>
    </lineage>
</organism>
<comment type="caution">
    <text evidence="1">The sequence shown here is derived from an EMBL/GenBank/DDBJ whole genome shotgun (WGS) entry which is preliminary data.</text>
</comment>
<evidence type="ECO:0000313" key="2">
    <source>
        <dbReference type="Proteomes" id="UP000598297"/>
    </source>
</evidence>
<protein>
    <submittedName>
        <fullName evidence="1">GNAT family N-acetyltransferase</fullName>
    </submittedName>
</protein>
<gene>
    <name evidence="1" type="ORF">GUY60_32930</name>
</gene>